<gene>
    <name evidence="2" type="ORF">V8G54_029074</name>
</gene>
<organism evidence="2 3">
    <name type="scientific">Vigna mungo</name>
    <name type="common">Black gram</name>
    <name type="synonym">Phaseolus mungo</name>
    <dbReference type="NCBI Taxonomy" id="3915"/>
    <lineage>
        <taxon>Eukaryota</taxon>
        <taxon>Viridiplantae</taxon>
        <taxon>Streptophyta</taxon>
        <taxon>Embryophyta</taxon>
        <taxon>Tracheophyta</taxon>
        <taxon>Spermatophyta</taxon>
        <taxon>Magnoliopsida</taxon>
        <taxon>eudicotyledons</taxon>
        <taxon>Gunneridae</taxon>
        <taxon>Pentapetalae</taxon>
        <taxon>rosids</taxon>
        <taxon>fabids</taxon>
        <taxon>Fabales</taxon>
        <taxon>Fabaceae</taxon>
        <taxon>Papilionoideae</taxon>
        <taxon>50 kb inversion clade</taxon>
        <taxon>NPAAA clade</taxon>
        <taxon>indigoferoid/millettioid clade</taxon>
        <taxon>Phaseoleae</taxon>
        <taxon>Vigna</taxon>
    </lineage>
</organism>
<feature type="compositionally biased region" description="Basic and acidic residues" evidence="1">
    <location>
        <begin position="14"/>
        <end position="25"/>
    </location>
</feature>
<dbReference type="Proteomes" id="UP001374535">
    <property type="component" value="Chromosome 9"/>
</dbReference>
<keyword evidence="3" id="KW-1185">Reference proteome</keyword>
<evidence type="ECO:0000256" key="1">
    <source>
        <dbReference type="SAM" id="MobiDB-lite"/>
    </source>
</evidence>
<reference evidence="2 3" key="1">
    <citation type="journal article" date="2023" name="Life. Sci Alliance">
        <title>Evolutionary insights into 3D genome organization and epigenetic landscape of Vigna mungo.</title>
        <authorList>
            <person name="Junaid A."/>
            <person name="Singh B."/>
            <person name="Bhatia S."/>
        </authorList>
    </citation>
    <scope>NUCLEOTIDE SEQUENCE [LARGE SCALE GENOMIC DNA]</scope>
    <source>
        <strain evidence="2">Urdbean</strain>
    </source>
</reference>
<dbReference type="AlphaFoldDB" id="A0AAQ3MU00"/>
<dbReference type="EMBL" id="CP144692">
    <property type="protein sequence ID" value="WVY96923.1"/>
    <property type="molecule type" value="Genomic_DNA"/>
</dbReference>
<feature type="compositionally biased region" description="Basic residues" evidence="1">
    <location>
        <begin position="1"/>
        <end position="10"/>
    </location>
</feature>
<evidence type="ECO:0000313" key="2">
    <source>
        <dbReference type="EMBL" id="WVY96923.1"/>
    </source>
</evidence>
<accession>A0AAQ3MU00</accession>
<protein>
    <submittedName>
        <fullName evidence="2">Uncharacterized protein</fullName>
    </submittedName>
</protein>
<feature type="region of interest" description="Disordered" evidence="1">
    <location>
        <begin position="54"/>
        <end position="109"/>
    </location>
</feature>
<proteinExistence type="predicted"/>
<feature type="region of interest" description="Disordered" evidence="1">
    <location>
        <begin position="1"/>
        <end position="38"/>
    </location>
</feature>
<name>A0AAQ3MU00_VIGMU</name>
<sequence length="143" mass="15796">MGGKNPKRNWYRIITEKEDQGERSLPKPSVAGNVPTSNRAVTINKISEQLTKATVAKPSNVARPPSPENASPERIIIEDRSFIRKRKGGQRADKGNGAKKGKSTEALPHSLSGGIWTPAFYLGHKIDFQLAEDEEKMVQNMSE</sequence>
<evidence type="ECO:0000313" key="3">
    <source>
        <dbReference type="Proteomes" id="UP001374535"/>
    </source>
</evidence>